<dbReference type="InterPro" id="IPR029066">
    <property type="entry name" value="PLP-binding_barrel"/>
</dbReference>
<dbReference type="Pfam" id="PF14031">
    <property type="entry name" value="D-ser_dehydrat"/>
    <property type="match status" value="1"/>
</dbReference>
<organism evidence="4">
    <name type="scientific">Tetraselmis sp. GSL018</name>
    <dbReference type="NCBI Taxonomy" id="582737"/>
    <lineage>
        <taxon>Eukaryota</taxon>
        <taxon>Viridiplantae</taxon>
        <taxon>Chlorophyta</taxon>
        <taxon>core chlorophytes</taxon>
        <taxon>Chlorodendrophyceae</taxon>
        <taxon>Chlorodendrales</taxon>
        <taxon>Chlorodendraceae</taxon>
        <taxon>Tetraselmis</taxon>
    </lineage>
</organism>
<feature type="domain" description="D-serine dehydratase-like" evidence="3">
    <location>
        <begin position="278"/>
        <end position="368"/>
    </location>
</feature>
<comment type="similarity">
    <text evidence="1">Belongs to the DSD1 family.</text>
</comment>
<dbReference type="GO" id="GO:0008721">
    <property type="term" value="F:D-serine ammonia-lyase activity"/>
    <property type="evidence" value="ECO:0007669"/>
    <property type="project" value="TreeGrafter"/>
</dbReference>
<feature type="non-terminal residue" evidence="4">
    <location>
        <position position="1"/>
    </location>
</feature>
<evidence type="ECO:0000256" key="1">
    <source>
        <dbReference type="ARBA" id="ARBA00005323"/>
    </source>
</evidence>
<dbReference type="Gene3D" id="3.20.20.10">
    <property type="entry name" value="Alanine racemase"/>
    <property type="match status" value="1"/>
</dbReference>
<dbReference type="InterPro" id="IPR042208">
    <property type="entry name" value="D-ser_dehydrat-like_sf"/>
</dbReference>
<dbReference type="GO" id="GO:0036088">
    <property type="term" value="P:D-serine catabolic process"/>
    <property type="evidence" value="ECO:0007669"/>
    <property type="project" value="TreeGrafter"/>
</dbReference>
<dbReference type="PANTHER" id="PTHR28004:SF2">
    <property type="entry name" value="D-SERINE DEHYDRATASE"/>
    <property type="match status" value="1"/>
</dbReference>
<gene>
    <name evidence="4" type="ORF">TSPGSL018_9055</name>
</gene>
<proteinExistence type="inferred from homology"/>
<dbReference type="Gene3D" id="2.40.37.20">
    <property type="entry name" value="D-serine dehydratase-like domain"/>
    <property type="match status" value="1"/>
</dbReference>
<dbReference type="PANTHER" id="PTHR28004">
    <property type="entry name" value="ZGC:162816-RELATED"/>
    <property type="match status" value="1"/>
</dbReference>
<evidence type="ECO:0000313" key="4">
    <source>
        <dbReference type="EMBL" id="JAC80939.1"/>
    </source>
</evidence>
<dbReference type="Pfam" id="PF01168">
    <property type="entry name" value="Ala_racemase_N"/>
    <property type="match status" value="1"/>
</dbReference>
<dbReference type="InterPro" id="IPR001608">
    <property type="entry name" value="Ala_racemase_N"/>
</dbReference>
<name>A0A061SCZ8_9CHLO</name>
<dbReference type="EMBL" id="GBEZ01004264">
    <property type="protein sequence ID" value="JAC80939.1"/>
    <property type="molecule type" value="Transcribed_RNA"/>
</dbReference>
<dbReference type="InterPro" id="IPR026956">
    <property type="entry name" value="D-ser_dehydrat-like_dom"/>
</dbReference>
<sequence length="422" mass="46357">QELPAIDYELPEHIREKISTPALVVHQDKVRKNIKQMLSYVGDSVARWRPHLKTTKMPEVWSELLRAGIWRFKVSTTRELAVLCDLAWDQGASEIDVILAYPVTGPSLVRTRMIAERHPGARVSVLVESVAMALDVPSNLDAFLDVNVGMDRTGMPLEDARRCAAEVADAINGGGDRERFRGLHCYEGHVKEADLRERERILHGIYGEVMDLVKSLERGGRRVRELVTSGTPAFRHALSYRPFVEELAAGVHQISPGTVVFHDLTVEASNGDVDLVPAAVLMSRVVSCPAKGRVTLDAGSKSIAAEAGDPAAFCVGRPDWRPLKCSEEHMPVLLPEGAQPPARGTMVALVPRHICPTVNLAEEALFVEDGESSVKAFRVVPVLARGREMLLSKESMYHPHPCGFGEEGVGSKLQLGKKQRIS</sequence>
<evidence type="ECO:0000256" key="2">
    <source>
        <dbReference type="ARBA" id="ARBA00023239"/>
    </source>
</evidence>
<keyword evidence="2" id="KW-0456">Lyase</keyword>
<dbReference type="AlphaFoldDB" id="A0A061SCZ8"/>
<dbReference type="SMART" id="SM01119">
    <property type="entry name" value="D-ser_dehydrat"/>
    <property type="match status" value="1"/>
</dbReference>
<dbReference type="InterPro" id="IPR051466">
    <property type="entry name" value="D-amino_acid_metab_enzyme"/>
</dbReference>
<evidence type="ECO:0000259" key="3">
    <source>
        <dbReference type="SMART" id="SM01119"/>
    </source>
</evidence>
<reference evidence="4" key="1">
    <citation type="submission" date="2014-05" db="EMBL/GenBank/DDBJ databases">
        <title>The transcriptome of the halophilic microalga Tetraselmis sp. GSL018 isolated from the Great Salt Lake, Utah.</title>
        <authorList>
            <person name="Jinkerson R.E."/>
            <person name="D'Adamo S."/>
            <person name="Posewitz M.C."/>
        </authorList>
    </citation>
    <scope>NUCLEOTIDE SEQUENCE</scope>
    <source>
        <strain evidence="4">GSL018</strain>
    </source>
</reference>
<dbReference type="SUPFAM" id="SSF51419">
    <property type="entry name" value="PLP-binding barrel"/>
    <property type="match status" value="1"/>
</dbReference>
<protein>
    <submittedName>
        <fullName evidence="4">Threonine aldolase</fullName>
    </submittedName>
</protein>
<accession>A0A061SCZ8</accession>